<accession>A0A8S5MXQ6</accession>
<protein>
    <recommendedName>
        <fullName evidence="2">Capsid protein</fullName>
    </recommendedName>
</protein>
<dbReference type="EMBL" id="BK015011">
    <property type="protein sequence ID" value="DAD86996.1"/>
    <property type="molecule type" value="Genomic_DNA"/>
</dbReference>
<name>A0A8S5MXQ6_9CAUD</name>
<reference evidence="1" key="1">
    <citation type="journal article" date="2021" name="Proc. Natl. Acad. Sci. U.S.A.">
        <title>A Catalog of Tens of Thousands of Viruses from Human Metagenomes Reveals Hidden Associations with Chronic Diseases.</title>
        <authorList>
            <person name="Tisza M.J."/>
            <person name="Buck C.B."/>
        </authorList>
    </citation>
    <scope>NUCLEOTIDE SEQUENCE</scope>
    <source>
        <strain evidence="1">CtGas1</strain>
    </source>
</reference>
<organism evidence="1">
    <name type="scientific">Siphoviridae sp. ctGas1</name>
    <dbReference type="NCBI Taxonomy" id="2826221"/>
    <lineage>
        <taxon>Viruses</taxon>
        <taxon>Duplodnaviria</taxon>
        <taxon>Heunggongvirae</taxon>
        <taxon>Uroviricota</taxon>
        <taxon>Caudoviricetes</taxon>
    </lineage>
</organism>
<evidence type="ECO:0008006" key="2">
    <source>
        <dbReference type="Google" id="ProtNLM"/>
    </source>
</evidence>
<evidence type="ECO:0000313" key="1">
    <source>
        <dbReference type="EMBL" id="DAD86996.1"/>
    </source>
</evidence>
<proteinExistence type="predicted"/>
<sequence length="242" mass="25992">MAEFNITDRYAQQIKNVTNTTNVGGLGDSFPLLSRIPKVGGGLLQAVGLKGFPEAKEQGETDSVLDIDETSYKTLTPRGFGFGINLADAGNLTADGIQNALQIVRDALFQTIESHLIWGGVHSSIASSSIVGAVKQKASGNKFSQSGDDVLFVKENDFTPVVNGVTKVETLSFKHYNNSSGNTFDKVLINPYNGILVGDLTPQFKITKDVRYNKVQIYGTVCVCGGFFRTGSIKTWETVVGG</sequence>